<comment type="caution">
    <text evidence="2">The sequence shown here is derived from an EMBL/GenBank/DDBJ whole genome shotgun (WGS) entry which is preliminary data.</text>
</comment>
<evidence type="ECO:0000313" key="3">
    <source>
        <dbReference type="Proteomes" id="UP001558613"/>
    </source>
</evidence>
<reference evidence="2 3" key="1">
    <citation type="submission" date="2023-09" db="EMBL/GenBank/DDBJ databases">
        <authorList>
            <person name="Wang M."/>
        </authorList>
    </citation>
    <scope>NUCLEOTIDE SEQUENCE [LARGE SCALE GENOMIC DNA]</scope>
    <source>
        <strain evidence="2">GT-2023</strain>
        <tissue evidence="2">Liver</tissue>
    </source>
</reference>
<organism evidence="2 3">
    <name type="scientific">Cirrhinus molitorella</name>
    <name type="common">mud carp</name>
    <dbReference type="NCBI Taxonomy" id="172907"/>
    <lineage>
        <taxon>Eukaryota</taxon>
        <taxon>Metazoa</taxon>
        <taxon>Chordata</taxon>
        <taxon>Craniata</taxon>
        <taxon>Vertebrata</taxon>
        <taxon>Euteleostomi</taxon>
        <taxon>Actinopterygii</taxon>
        <taxon>Neopterygii</taxon>
        <taxon>Teleostei</taxon>
        <taxon>Ostariophysi</taxon>
        <taxon>Cypriniformes</taxon>
        <taxon>Cyprinidae</taxon>
        <taxon>Labeoninae</taxon>
        <taxon>Labeonini</taxon>
        <taxon>Cirrhinus</taxon>
    </lineage>
</organism>
<keyword evidence="3" id="KW-1185">Reference proteome</keyword>
<gene>
    <name evidence="2" type="ORF">QQF64_032537</name>
</gene>
<name>A0ABR3N048_9TELE</name>
<dbReference type="EMBL" id="JAYMGO010000008">
    <property type="protein sequence ID" value="KAL1270248.1"/>
    <property type="molecule type" value="Genomic_DNA"/>
</dbReference>
<protein>
    <submittedName>
        <fullName evidence="2">Uncharacterized protein</fullName>
    </submittedName>
</protein>
<proteinExistence type="predicted"/>
<feature type="compositionally biased region" description="Polar residues" evidence="1">
    <location>
        <begin position="114"/>
        <end position="125"/>
    </location>
</feature>
<accession>A0ABR3N048</accession>
<evidence type="ECO:0000256" key="1">
    <source>
        <dbReference type="SAM" id="MobiDB-lite"/>
    </source>
</evidence>
<dbReference type="Proteomes" id="UP001558613">
    <property type="component" value="Unassembled WGS sequence"/>
</dbReference>
<evidence type="ECO:0000313" key="2">
    <source>
        <dbReference type="EMBL" id="KAL1270248.1"/>
    </source>
</evidence>
<feature type="region of interest" description="Disordered" evidence="1">
    <location>
        <begin position="113"/>
        <end position="135"/>
    </location>
</feature>
<sequence length="135" mass="14798">MGTVNTIVNDAVMSQSARVPTSGLESLLHANECSGLCPRSHPKGLQIAVRRFADIHRSDAKQESSISPHAFVSILSFFGAKDISRPSPHRPQTGNGIRAPWLQSVKRLHRHTQVIESQRSPSSHSWGRAAFSIKP</sequence>